<dbReference type="Gene3D" id="3.40.50.1820">
    <property type="entry name" value="alpha/beta hydrolase"/>
    <property type="match status" value="1"/>
</dbReference>
<evidence type="ECO:0000259" key="1">
    <source>
        <dbReference type="Pfam" id="PF12146"/>
    </source>
</evidence>
<dbReference type="PRINTS" id="PR00111">
    <property type="entry name" value="ABHYDROLASE"/>
</dbReference>
<keyword evidence="2" id="KW-0378">Hydrolase</keyword>
<dbReference type="GO" id="GO:0016787">
    <property type="term" value="F:hydrolase activity"/>
    <property type="evidence" value="ECO:0007669"/>
    <property type="project" value="UniProtKB-KW"/>
</dbReference>
<dbReference type="SUPFAM" id="SSF53474">
    <property type="entry name" value="alpha/beta-Hydrolases"/>
    <property type="match status" value="1"/>
</dbReference>
<sequence>MLHMQKAPLFEDIAKGPERGQAYWLTASDGVRIRVGHWPATGTENKGSILLFPGRTEYVEKYGLIASELTVQGYDVLAIDWRGQGLADRSDPERDLGHVGTFSEYQMDVQAMLGQAELLELPRPWYLIGHSMGGCIGLRALQEGLPVDGAIFSAPMWGIVMSAAMRPVAWGLSWALHKSRFKMMLTPGTTRETYLSLAPFEDNLLTTDLEMFDYMRDQASVHPELTLGGPTTGWLYAALIETRALMALPPPPVKTVTFLGTQERIVMSEPIIAYMENWEQGHLVMVDGAEHEIMMEAAPIRQQVYDALAQLSEKQEEPA</sequence>
<gene>
    <name evidence="2" type="ORF">O2N63_10760</name>
</gene>
<proteinExistence type="predicted"/>
<dbReference type="InterPro" id="IPR051044">
    <property type="entry name" value="MAG_DAG_Lipase"/>
</dbReference>
<protein>
    <submittedName>
        <fullName evidence="2">Alpha/beta hydrolase</fullName>
    </submittedName>
</protein>
<feature type="domain" description="Serine aminopeptidase S33" evidence="1">
    <location>
        <begin position="44"/>
        <end position="296"/>
    </location>
</feature>
<dbReference type="InterPro" id="IPR022742">
    <property type="entry name" value="Hydrolase_4"/>
</dbReference>
<dbReference type="RefSeq" id="WP_271054275.1">
    <property type="nucleotide sequence ID" value="NZ_JAQIIO010000005.1"/>
</dbReference>
<reference evidence="2 3" key="1">
    <citation type="submission" date="2023-01" db="EMBL/GenBank/DDBJ databases">
        <authorList>
            <person name="Yoon J.-W."/>
        </authorList>
    </citation>
    <scope>NUCLEOTIDE SEQUENCE [LARGE SCALE GENOMIC DNA]</scope>
    <source>
        <strain evidence="2 3">KMU-50</strain>
    </source>
</reference>
<keyword evidence="3" id="KW-1185">Reference proteome</keyword>
<dbReference type="InterPro" id="IPR000073">
    <property type="entry name" value="AB_hydrolase_1"/>
</dbReference>
<accession>A0ABT4W239</accession>
<dbReference type="Proteomes" id="UP001528040">
    <property type="component" value="Unassembled WGS sequence"/>
</dbReference>
<dbReference type="Pfam" id="PF12146">
    <property type="entry name" value="Hydrolase_4"/>
    <property type="match status" value="1"/>
</dbReference>
<dbReference type="InterPro" id="IPR029058">
    <property type="entry name" value="AB_hydrolase_fold"/>
</dbReference>
<name>A0ABT4W239_9RHOB</name>
<evidence type="ECO:0000313" key="3">
    <source>
        <dbReference type="Proteomes" id="UP001528040"/>
    </source>
</evidence>
<dbReference type="EMBL" id="JAQIIO010000005">
    <property type="protein sequence ID" value="MDA5094565.1"/>
    <property type="molecule type" value="Genomic_DNA"/>
</dbReference>
<dbReference type="PANTHER" id="PTHR11614">
    <property type="entry name" value="PHOSPHOLIPASE-RELATED"/>
    <property type="match status" value="1"/>
</dbReference>
<comment type="caution">
    <text evidence="2">The sequence shown here is derived from an EMBL/GenBank/DDBJ whole genome shotgun (WGS) entry which is preliminary data.</text>
</comment>
<evidence type="ECO:0000313" key="2">
    <source>
        <dbReference type="EMBL" id="MDA5094565.1"/>
    </source>
</evidence>
<organism evidence="2 3">
    <name type="scientific">Aliiroseovarius salicola</name>
    <dbReference type="NCBI Taxonomy" id="3009082"/>
    <lineage>
        <taxon>Bacteria</taxon>
        <taxon>Pseudomonadati</taxon>
        <taxon>Pseudomonadota</taxon>
        <taxon>Alphaproteobacteria</taxon>
        <taxon>Rhodobacterales</taxon>
        <taxon>Paracoccaceae</taxon>
        <taxon>Aliiroseovarius</taxon>
    </lineage>
</organism>